<accession>A0A4R3JWZ0</accession>
<dbReference type="Proteomes" id="UP000295135">
    <property type="component" value="Unassembled WGS sequence"/>
</dbReference>
<proteinExistence type="predicted"/>
<protein>
    <submittedName>
        <fullName evidence="1">Uncharacterized protein</fullName>
    </submittedName>
</protein>
<dbReference type="OrthoDB" id="344992at2"/>
<sequence>MTEPTAPVQPQRDLAIERAALEGTLAALADLRENLTLRRDEVRDATAREVYDEVLTLLDSLDMEYRRRHDALPAVSARHASYVFLLDDAGTVHPLPHALYVALARGEAVAPDFAGRTLRLAEWYVRLKDGEPETVANETWGLVAFDAEGRVDWRASPAFHPRRPGEASAPMTAALPTAQERTRMLDLIFPARA</sequence>
<name>A0A4R3JWZ0_9PROT</name>
<reference evidence="1 2" key="1">
    <citation type="submission" date="2019-03" db="EMBL/GenBank/DDBJ databases">
        <title>Genomic Encyclopedia of Type Strains, Phase IV (KMG-IV): sequencing the most valuable type-strain genomes for metagenomic binning, comparative biology and taxonomic classification.</title>
        <authorList>
            <person name="Goeker M."/>
        </authorList>
    </citation>
    <scope>NUCLEOTIDE SEQUENCE [LARGE SCALE GENOMIC DNA]</scope>
    <source>
        <strain evidence="1 2">DSM 103923</strain>
    </source>
</reference>
<evidence type="ECO:0000313" key="2">
    <source>
        <dbReference type="Proteomes" id="UP000295135"/>
    </source>
</evidence>
<keyword evidence="2" id="KW-1185">Reference proteome</keyword>
<comment type="caution">
    <text evidence="1">The sequence shown here is derived from an EMBL/GenBank/DDBJ whole genome shotgun (WGS) entry which is preliminary data.</text>
</comment>
<evidence type="ECO:0000313" key="1">
    <source>
        <dbReference type="EMBL" id="TCS71752.1"/>
    </source>
</evidence>
<organism evidence="1 2">
    <name type="scientific">Sulfuritortus calidifontis</name>
    <dbReference type="NCBI Taxonomy" id="1914471"/>
    <lineage>
        <taxon>Bacteria</taxon>
        <taxon>Pseudomonadati</taxon>
        <taxon>Pseudomonadota</taxon>
        <taxon>Betaproteobacteria</taxon>
        <taxon>Nitrosomonadales</taxon>
        <taxon>Thiobacillaceae</taxon>
        <taxon>Sulfuritortus</taxon>
    </lineage>
</organism>
<dbReference type="AlphaFoldDB" id="A0A4R3JWZ0"/>
<dbReference type="RefSeq" id="WP_126460173.1">
    <property type="nucleotide sequence ID" value="NZ_AP018721.1"/>
</dbReference>
<dbReference type="EMBL" id="SLZY01000008">
    <property type="protein sequence ID" value="TCS71752.1"/>
    <property type="molecule type" value="Genomic_DNA"/>
</dbReference>
<gene>
    <name evidence="1" type="ORF">EDC61_10895</name>
</gene>